<name>A0ABW3MC50_9PSEU</name>
<dbReference type="Gene3D" id="1.10.10.10">
    <property type="entry name" value="Winged helix-like DNA-binding domain superfamily/Winged helix DNA-binding domain"/>
    <property type="match status" value="1"/>
</dbReference>
<proteinExistence type="predicted"/>
<dbReference type="InterPro" id="IPR036390">
    <property type="entry name" value="WH_DNA-bd_sf"/>
</dbReference>
<keyword evidence="2" id="KW-1185">Reference proteome</keyword>
<sequence>MEELEDVSYRQSILEALSILKGPWIVAVIAAMAEGDIRYKDLLDNINEAEARAGWPGHDTPLRKRTLTDTLQRAQQADLVE</sequence>
<dbReference type="Proteomes" id="UP001597045">
    <property type="component" value="Unassembled WGS sequence"/>
</dbReference>
<feature type="non-terminal residue" evidence="1">
    <location>
        <position position="81"/>
    </location>
</feature>
<dbReference type="EMBL" id="JBHTIS010001413">
    <property type="protein sequence ID" value="MFD1048122.1"/>
    <property type="molecule type" value="Genomic_DNA"/>
</dbReference>
<comment type="caution">
    <text evidence="1">The sequence shown here is derived from an EMBL/GenBank/DDBJ whole genome shotgun (WGS) entry which is preliminary data.</text>
</comment>
<protein>
    <submittedName>
        <fullName evidence="1">Uncharacterized protein</fullName>
    </submittedName>
</protein>
<gene>
    <name evidence="1" type="ORF">ACFQ1S_22560</name>
</gene>
<reference evidence="2" key="1">
    <citation type="journal article" date="2019" name="Int. J. Syst. Evol. Microbiol.">
        <title>The Global Catalogue of Microorganisms (GCM) 10K type strain sequencing project: providing services to taxonomists for standard genome sequencing and annotation.</title>
        <authorList>
            <consortium name="The Broad Institute Genomics Platform"/>
            <consortium name="The Broad Institute Genome Sequencing Center for Infectious Disease"/>
            <person name="Wu L."/>
            <person name="Ma J."/>
        </authorList>
    </citation>
    <scope>NUCLEOTIDE SEQUENCE [LARGE SCALE GENOMIC DNA]</scope>
    <source>
        <strain evidence="2">JCM 31486</strain>
    </source>
</reference>
<evidence type="ECO:0000313" key="1">
    <source>
        <dbReference type="EMBL" id="MFD1048122.1"/>
    </source>
</evidence>
<accession>A0ABW3MC50</accession>
<dbReference type="SUPFAM" id="SSF46785">
    <property type="entry name" value="Winged helix' DNA-binding domain"/>
    <property type="match status" value="1"/>
</dbReference>
<dbReference type="InterPro" id="IPR036388">
    <property type="entry name" value="WH-like_DNA-bd_sf"/>
</dbReference>
<evidence type="ECO:0000313" key="2">
    <source>
        <dbReference type="Proteomes" id="UP001597045"/>
    </source>
</evidence>
<organism evidence="1 2">
    <name type="scientific">Kibdelosporangium lantanae</name>
    <dbReference type="NCBI Taxonomy" id="1497396"/>
    <lineage>
        <taxon>Bacteria</taxon>
        <taxon>Bacillati</taxon>
        <taxon>Actinomycetota</taxon>
        <taxon>Actinomycetes</taxon>
        <taxon>Pseudonocardiales</taxon>
        <taxon>Pseudonocardiaceae</taxon>
        <taxon>Kibdelosporangium</taxon>
    </lineage>
</organism>